<evidence type="ECO:0000256" key="2">
    <source>
        <dbReference type="ARBA" id="ARBA00023125"/>
    </source>
</evidence>
<dbReference type="PANTHER" id="PTHR30461:SF23">
    <property type="entry name" value="DNA RECOMBINASE-RELATED"/>
    <property type="match status" value="1"/>
</dbReference>
<dbReference type="PROSITE" id="PS51737">
    <property type="entry name" value="RECOMBINASE_DNA_BIND"/>
    <property type="match status" value="1"/>
</dbReference>
<proteinExistence type="predicted"/>
<dbReference type="KEGG" id="sth:STH336"/>
<evidence type="ECO:0000256" key="4">
    <source>
        <dbReference type="PIRSR" id="PIRSR606118-50"/>
    </source>
</evidence>
<dbReference type="EMBL" id="AP006840">
    <property type="protein sequence ID" value="BAD39321.1"/>
    <property type="molecule type" value="Genomic_DNA"/>
</dbReference>
<dbReference type="PANTHER" id="PTHR30461">
    <property type="entry name" value="DNA-INVERTASE FROM LAMBDOID PROPHAGE"/>
    <property type="match status" value="1"/>
</dbReference>
<feature type="active site" description="O-(5'-phospho-DNA)-serine intermediate" evidence="4 5">
    <location>
        <position position="43"/>
    </location>
</feature>
<dbReference type="CDD" id="cd00338">
    <property type="entry name" value="Ser_Recombinase"/>
    <property type="match status" value="1"/>
</dbReference>
<dbReference type="GO" id="GO:0003677">
    <property type="term" value="F:DNA binding"/>
    <property type="evidence" value="ECO:0007669"/>
    <property type="project" value="UniProtKB-KW"/>
</dbReference>
<dbReference type="Gene3D" id="3.90.1750.20">
    <property type="entry name" value="Putative Large Serine Recombinase, Chain B, Domain 2"/>
    <property type="match status" value="1"/>
</dbReference>
<feature type="region of interest" description="Disordered" evidence="6">
    <location>
        <begin position="1"/>
        <end position="32"/>
    </location>
</feature>
<dbReference type="InterPro" id="IPR006118">
    <property type="entry name" value="Recombinase_CS"/>
</dbReference>
<dbReference type="InterPro" id="IPR038109">
    <property type="entry name" value="DNA_bind_recomb_sf"/>
</dbReference>
<dbReference type="InterPro" id="IPR006119">
    <property type="entry name" value="Resolv_N"/>
</dbReference>
<evidence type="ECO:0000256" key="6">
    <source>
        <dbReference type="SAM" id="MobiDB-lite"/>
    </source>
</evidence>
<dbReference type="Proteomes" id="UP000000417">
    <property type="component" value="Chromosome"/>
</dbReference>
<sequence>MPWPQRGSRCGWQGGIRSMGRTRGRRSSPSGELRRAAAYIRVSTGMQAEEGESLPAQQARLHAWAKENGYVIVREYVDAGESARTADRPQFVRMLQDAKAQPRPFDSVLVWKWDRFARNMEDASMYKALFRRRLGVELVSITQPTPEGAVGQLLERMLDLIAEFQSALTAENVYSTMAYLAEQGRWLGKRPFGYDLRDGRLVIKPDEAEAVAWAFRMVARRERSVYAIAEGFGTGNPFPATLARGYKWSPTAVRKMLQNEVYIGRATWNRRYTDIDHVDGKSTKIRGYRDPSDWITVENAHPAIVDEETFEAVQRVLEEYSSRYPKSKRGEYLFWGMVRCARCGHHLTWHETKKSPARLVCSEYFRPRHMACRPMVYIRPKDLEEAVIGAIQEIIAGAEQTPLTFAIPKQARAASPEALLAANAAKVQRLLEAYEAGAITLDDLKTRRTILEQEAERLRQAAASKDSGPDYEAQVAALRERLTDVLAILQDEEAPVAAKNQALGAVIREIVIDREAQRIDIHWRPIEEDLQQ</sequence>
<reference evidence="9 10" key="1">
    <citation type="journal article" date="2004" name="Nucleic Acids Res.">
        <title>Genome sequence of Symbiobacterium thermophilum, an uncultivable bacterium that depends on microbial commensalism.</title>
        <authorList>
            <person name="Ueda K."/>
            <person name="Yamashita A."/>
            <person name="Ishikawa J."/>
            <person name="Shimada M."/>
            <person name="Watsuji T."/>
            <person name="Morimura K."/>
            <person name="Ikeda H."/>
            <person name="Hattori M."/>
            <person name="Beppu T."/>
        </authorList>
    </citation>
    <scope>NUCLEOTIDE SEQUENCE [LARGE SCALE GENOMIC DNA]</scope>
    <source>
        <strain evidence="10">T / IAM 14863</strain>
    </source>
</reference>
<evidence type="ECO:0000256" key="3">
    <source>
        <dbReference type="ARBA" id="ARBA00023172"/>
    </source>
</evidence>
<evidence type="ECO:0000256" key="1">
    <source>
        <dbReference type="ARBA" id="ARBA00022908"/>
    </source>
</evidence>
<dbReference type="InterPro" id="IPR050639">
    <property type="entry name" value="SSR_resolvase"/>
</dbReference>
<keyword evidence="3" id="KW-0233">DNA recombination</keyword>
<accession>Q67SM2</accession>
<dbReference type="GO" id="GO:0015074">
    <property type="term" value="P:DNA integration"/>
    <property type="evidence" value="ECO:0007669"/>
    <property type="project" value="UniProtKB-KW"/>
</dbReference>
<dbReference type="SMART" id="SM00857">
    <property type="entry name" value="Resolvase"/>
    <property type="match status" value="1"/>
</dbReference>
<keyword evidence="1" id="KW-0229">DNA integration</keyword>
<evidence type="ECO:0000313" key="10">
    <source>
        <dbReference type="Proteomes" id="UP000000417"/>
    </source>
</evidence>
<keyword evidence="10" id="KW-1185">Reference proteome</keyword>
<dbReference type="STRING" id="292459.STH336"/>
<evidence type="ECO:0000313" key="9">
    <source>
        <dbReference type="EMBL" id="BAD39321.1"/>
    </source>
</evidence>
<dbReference type="eggNOG" id="COG1961">
    <property type="taxonomic scope" value="Bacteria"/>
</dbReference>
<feature type="domain" description="Resolvase/invertase-type recombinase catalytic" evidence="7">
    <location>
        <begin position="35"/>
        <end position="184"/>
    </location>
</feature>
<gene>
    <name evidence="9" type="ordered locus">STH336</name>
</gene>
<dbReference type="InterPro" id="IPR025827">
    <property type="entry name" value="Zn_ribbon_recom_dom"/>
</dbReference>
<dbReference type="Pfam" id="PF00239">
    <property type="entry name" value="Resolvase"/>
    <property type="match status" value="1"/>
</dbReference>
<dbReference type="SUPFAM" id="SSF53041">
    <property type="entry name" value="Resolvase-like"/>
    <property type="match status" value="1"/>
</dbReference>
<dbReference type="AlphaFoldDB" id="Q67SM2"/>
<dbReference type="InterPro" id="IPR036162">
    <property type="entry name" value="Resolvase-like_N_sf"/>
</dbReference>
<dbReference type="Gene3D" id="3.40.50.1390">
    <property type="entry name" value="Resolvase, N-terminal catalytic domain"/>
    <property type="match status" value="1"/>
</dbReference>
<dbReference type="InterPro" id="IPR011109">
    <property type="entry name" value="DNA_bind_recombinase_dom"/>
</dbReference>
<dbReference type="HOGENOM" id="CLU_010686_18_11_9"/>
<dbReference type="PROSITE" id="PS00397">
    <property type="entry name" value="RECOMBINASES_1"/>
    <property type="match status" value="1"/>
</dbReference>
<name>Q67SM2_SYMTH</name>
<dbReference type="Pfam" id="PF07508">
    <property type="entry name" value="Recombinase"/>
    <property type="match status" value="1"/>
</dbReference>
<dbReference type="PROSITE" id="PS51736">
    <property type="entry name" value="RECOMBINASES_3"/>
    <property type="match status" value="1"/>
</dbReference>
<evidence type="ECO:0000259" key="7">
    <source>
        <dbReference type="PROSITE" id="PS51736"/>
    </source>
</evidence>
<dbReference type="GO" id="GO:0000150">
    <property type="term" value="F:DNA strand exchange activity"/>
    <property type="evidence" value="ECO:0007669"/>
    <property type="project" value="InterPro"/>
</dbReference>
<organism evidence="9 10">
    <name type="scientific">Symbiobacterium thermophilum (strain DSM 24528 / JCM 14929 / IAM 14863 / T)</name>
    <dbReference type="NCBI Taxonomy" id="292459"/>
    <lineage>
        <taxon>Bacteria</taxon>
        <taxon>Bacillati</taxon>
        <taxon>Bacillota</taxon>
        <taxon>Clostridia</taxon>
        <taxon>Eubacteriales</taxon>
        <taxon>Symbiobacteriaceae</taxon>
        <taxon>Symbiobacterium</taxon>
    </lineage>
</organism>
<dbReference type="Pfam" id="PF13408">
    <property type="entry name" value="Zn_ribbon_recom"/>
    <property type="match status" value="1"/>
</dbReference>
<protein>
    <submittedName>
        <fullName evidence="9">Site-specific recombinase</fullName>
    </submittedName>
</protein>
<feature type="domain" description="Recombinase" evidence="8">
    <location>
        <begin position="191"/>
        <end position="323"/>
    </location>
</feature>
<evidence type="ECO:0000259" key="8">
    <source>
        <dbReference type="PROSITE" id="PS51737"/>
    </source>
</evidence>
<evidence type="ECO:0000256" key="5">
    <source>
        <dbReference type="PROSITE-ProRule" id="PRU10137"/>
    </source>
</evidence>
<keyword evidence="2" id="KW-0238">DNA-binding</keyword>